<dbReference type="InterPro" id="IPR013785">
    <property type="entry name" value="Aldolase_TIM"/>
</dbReference>
<evidence type="ECO:0000256" key="12">
    <source>
        <dbReference type="ARBA" id="ARBA00032401"/>
    </source>
</evidence>
<dbReference type="PANTHER" id="PTHR21235">
    <property type="entry name" value="IMIDAZOLE GLYCEROL PHOSPHATE SYNTHASE SUBUNIT HISF/H IGP SYNTHASE SUBUNIT HISF/H"/>
    <property type="match status" value="1"/>
</dbReference>
<comment type="caution">
    <text evidence="15">The sequence shown here is derived from an EMBL/GenBank/DDBJ whole genome shotgun (WGS) entry which is preliminary data.</text>
</comment>
<evidence type="ECO:0000256" key="4">
    <source>
        <dbReference type="ARBA" id="ARBA00012809"/>
    </source>
</evidence>
<dbReference type="InterPro" id="IPR050064">
    <property type="entry name" value="IGPS_HisA/HisF"/>
</dbReference>
<dbReference type="PANTHER" id="PTHR21235:SF2">
    <property type="entry name" value="IMIDAZOLE GLYCEROL PHOSPHATE SYNTHASE HISHF"/>
    <property type="match status" value="1"/>
</dbReference>
<dbReference type="CDD" id="cd04731">
    <property type="entry name" value="HisF"/>
    <property type="match status" value="1"/>
</dbReference>
<gene>
    <name evidence="15" type="ORF">BSOLF_1069</name>
</gene>
<comment type="subunit">
    <text evidence="3">Heterodimer of HisH and HisF.</text>
</comment>
<evidence type="ECO:0000256" key="1">
    <source>
        <dbReference type="ARBA" id="ARBA00005091"/>
    </source>
</evidence>
<evidence type="ECO:0000256" key="6">
    <source>
        <dbReference type="ARBA" id="ARBA00022605"/>
    </source>
</evidence>
<dbReference type="InterPro" id="IPR004651">
    <property type="entry name" value="HisF"/>
</dbReference>
<evidence type="ECO:0000256" key="3">
    <source>
        <dbReference type="ARBA" id="ARBA00011152"/>
    </source>
</evidence>
<evidence type="ECO:0000256" key="11">
    <source>
        <dbReference type="ARBA" id="ARBA00031409"/>
    </source>
</evidence>
<accession>A0A2R6XZW7</accession>
<evidence type="ECO:0000256" key="8">
    <source>
        <dbReference type="ARBA" id="ARBA00023239"/>
    </source>
</evidence>
<dbReference type="EMBL" id="PEBX01000056">
    <property type="protein sequence ID" value="PTQ55976.1"/>
    <property type="molecule type" value="Genomic_DNA"/>
</dbReference>
<reference evidence="16" key="1">
    <citation type="journal article" date="2018" name="Sci. Rep.">
        <title>Lignite coal burning seam in the remote Altai Mountains harbors a hydrogen-driven thermophilic microbial community.</title>
        <authorList>
            <person name="Kadnikov V.V."/>
            <person name="Mardanov A.V."/>
            <person name="Ivasenko D.A."/>
            <person name="Antsiferov D.V."/>
            <person name="Beletsky A.V."/>
            <person name="Karnachuk O.V."/>
            <person name="Ravin N.V."/>
        </authorList>
    </citation>
    <scope>NUCLEOTIDE SEQUENCE [LARGE SCALE GENOMIC DNA]</scope>
</reference>
<evidence type="ECO:0000313" key="15">
    <source>
        <dbReference type="EMBL" id="PTQ55976.1"/>
    </source>
</evidence>
<dbReference type="InterPro" id="IPR011060">
    <property type="entry name" value="RibuloseP-bd_barrel"/>
</dbReference>
<dbReference type="InterPro" id="IPR006062">
    <property type="entry name" value="His_biosynth"/>
</dbReference>
<name>A0A2R6XZW7_9BACL</name>
<dbReference type="AlphaFoldDB" id="A0A2R6XZW7"/>
<protein>
    <recommendedName>
        <fullName evidence="5">Imidazole glycerol phosphate synthase subunit HisF</fullName>
        <ecNumber evidence="4">4.3.2.10</ecNumber>
    </recommendedName>
    <alternativeName>
        <fullName evidence="10">IGP synthase cyclase subunit</fullName>
    </alternativeName>
    <alternativeName>
        <fullName evidence="11">IGP synthase subunit HisF</fullName>
    </alternativeName>
    <alternativeName>
        <fullName evidence="12">ImGP synthase subunit HisF</fullName>
    </alternativeName>
</protein>
<keyword evidence="6 14" id="KW-0028">Amino-acid biosynthesis</keyword>
<comment type="similarity">
    <text evidence="2 14">Belongs to the HisA/HisF family.</text>
</comment>
<comment type="function">
    <text evidence="9">IGPS catalyzes the conversion of PRFAR and glutamine to IGP, AICAR and glutamate. The HisF subunit catalyzes the cyclization activity that produces IGP and AICAR from PRFAR using the ammonia provided by the HisH subunit.</text>
</comment>
<dbReference type="SUPFAM" id="SSF51366">
    <property type="entry name" value="Ribulose-phoshate binding barrel"/>
    <property type="match status" value="1"/>
</dbReference>
<keyword evidence="8" id="KW-0456">Lyase</keyword>
<dbReference type="GO" id="GO:0016829">
    <property type="term" value="F:lyase activity"/>
    <property type="evidence" value="ECO:0007669"/>
    <property type="project" value="UniProtKB-KW"/>
</dbReference>
<dbReference type="Pfam" id="PF00977">
    <property type="entry name" value="His_biosynth"/>
    <property type="match status" value="1"/>
</dbReference>
<dbReference type="UniPathway" id="UPA00031">
    <property type="reaction ID" value="UER00010"/>
</dbReference>
<evidence type="ECO:0000256" key="14">
    <source>
        <dbReference type="RuleBase" id="RU003657"/>
    </source>
</evidence>
<keyword evidence="7 14" id="KW-0368">Histidine biosynthesis</keyword>
<organism evidence="15 16">
    <name type="scientific">Candidatus Carbonibacillus altaicus</name>
    <dbReference type="NCBI Taxonomy" id="2163959"/>
    <lineage>
        <taxon>Bacteria</taxon>
        <taxon>Bacillati</taxon>
        <taxon>Bacillota</taxon>
        <taxon>Bacilli</taxon>
        <taxon>Bacillales</taxon>
        <taxon>Candidatus Carbonibacillus</taxon>
    </lineage>
</organism>
<dbReference type="EC" id="4.3.2.10" evidence="4"/>
<sequence length="254" mass="27567">MLRQKGERMMLGIVPCLDIQDGKVVKGVQFEGLVALGDPLALAERYAAQGADMLAMLDITATIEGRETFYDLVRAVRSRIQIPLLVGGGLKDIEGMRRAREAGADFLSVGSRAVEEPELIAKASETFGRERVVVAIDAKRDEEAGMWRVVIRGGREKTSHDAVRFAQTMVAQGAGMILLTSIDRDGRRDGYDLALTQAVAQAVDVPVIASGGAGEIEHFIELKRHTRARYALAASVFHRGELTIPEIKQALVAS</sequence>
<comment type="pathway">
    <text evidence="1">Amino-acid biosynthesis; L-histidine biosynthesis; L-histidine from 5-phospho-alpha-D-ribose 1-diphosphate: step 5/9.</text>
</comment>
<evidence type="ECO:0000256" key="9">
    <source>
        <dbReference type="ARBA" id="ARBA00025475"/>
    </source>
</evidence>
<evidence type="ECO:0000256" key="13">
    <source>
        <dbReference type="ARBA" id="ARBA00047838"/>
    </source>
</evidence>
<evidence type="ECO:0000313" key="16">
    <source>
        <dbReference type="Proteomes" id="UP000244338"/>
    </source>
</evidence>
<comment type="catalytic activity">
    <reaction evidence="13">
        <text>5-[(5-phospho-1-deoxy-D-ribulos-1-ylimino)methylamino]-1-(5-phospho-beta-D-ribosyl)imidazole-4-carboxamide + L-glutamine = D-erythro-1-(imidazol-4-yl)glycerol 3-phosphate + 5-amino-1-(5-phospho-beta-D-ribosyl)imidazole-4-carboxamide + L-glutamate + H(+)</text>
        <dbReference type="Rhea" id="RHEA:24793"/>
        <dbReference type="ChEBI" id="CHEBI:15378"/>
        <dbReference type="ChEBI" id="CHEBI:29985"/>
        <dbReference type="ChEBI" id="CHEBI:58278"/>
        <dbReference type="ChEBI" id="CHEBI:58359"/>
        <dbReference type="ChEBI" id="CHEBI:58475"/>
        <dbReference type="ChEBI" id="CHEBI:58525"/>
        <dbReference type="EC" id="4.3.2.10"/>
    </reaction>
</comment>
<dbReference type="GO" id="GO:0000105">
    <property type="term" value="P:L-histidine biosynthetic process"/>
    <property type="evidence" value="ECO:0007669"/>
    <property type="project" value="UniProtKB-UniPathway"/>
</dbReference>
<evidence type="ECO:0000256" key="10">
    <source>
        <dbReference type="ARBA" id="ARBA00030264"/>
    </source>
</evidence>
<dbReference type="Gene3D" id="3.20.20.70">
    <property type="entry name" value="Aldolase class I"/>
    <property type="match status" value="1"/>
</dbReference>
<evidence type="ECO:0000256" key="7">
    <source>
        <dbReference type="ARBA" id="ARBA00023102"/>
    </source>
</evidence>
<evidence type="ECO:0000256" key="5">
    <source>
        <dbReference type="ARBA" id="ARBA00016318"/>
    </source>
</evidence>
<proteinExistence type="inferred from homology"/>
<dbReference type="Proteomes" id="UP000244338">
    <property type="component" value="Unassembled WGS sequence"/>
</dbReference>
<evidence type="ECO:0000256" key="2">
    <source>
        <dbReference type="ARBA" id="ARBA00009667"/>
    </source>
</evidence>
<dbReference type="GO" id="GO:0000107">
    <property type="term" value="F:imidazoleglycerol-phosphate synthase activity"/>
    <property type="evidence" value="ECO:0007669"/>
    <property type="project" value="InterPro"/>
</dbReference>